<keyword evidence="1" id="KW-0472">Membrane</keyword>
<feature type="transmembrane region" description="Helical" evidence="1">
    <location>
        <begin position="49"/>
        <end position="68"/>
    </location>
</feature>
<protein>
    <recommendedName>
        <fullName evidence="2">Bacterial Pleckstrin homology domain-containing protein</fullName>
    </recommendedName>
</protein>
<reference evidence="3 4" key="1">
    <citation type="submission" date="2015-06" db="EMBL/GenBank/DDBJ databases">
        <title>Draft genome of the moderately acidophilic sulfate reducer Candidatus Desulfosporosinus acididurans strain M1.</title>
        <authorList>
            <person name="Poehlein A."/>
            <person name="Petzsch P."/>
            <person name="Johnson B.D."/>
            <person name="Schloemann M."/>
            <person name="Daniel R."/>
            <person name="Muehling M."/>
        </authorList>
    </citation>
    <scope>NUCLEOTIDE SEQUENCE [LARGE SCALE GENOMIC DNA]</scope>
    <source>
        <strain evidence="3 4">M1</strain>
    </source>
</reference>
<dbReference type="InterPro" id="IPR027783">
    <property type="entry name" value="Bacterial_PH-related"/>
</dbReference>
<feature type="transmembrane region" description="Helical" evidence="1">
    <location>
        <begin position="21"/>
        <end position="37"/>
    </location>
</feature>
<name>A0A0J1FKA2_9FIRM</name>
<evidence type="ECO:0000256" key="1">
    <source>
        <dbReference type="SAM" id="Phobius"/>
    </source>
</evidence>
<keyword evidence="1" id="KW-0812">Transmembrane</keyword>
<keyword evidence="4" id="KW-1185">Reference proteome</keyword>
<sequence>MSYQISIIDVIKAWFQPVNPLTIFITIILLLAIINAGKKVYHDKGTPLFPKSIATFLILLATPIVLIGSEIGSGWRLKGDELLFKAPLSNSSINLKLSRMALVSNTSEWAPASKTNGVGMPGLDTGEFTLKNGKKAVVFSYLQAGKIVVLQYQDKYYEISYPGAEDLYKELTARGVKVGVE</sequence>
<dbReference type="EMBL" id="LDZY01000022">
    <property type="protein sequence ID" value="KLU63852.1"/>
    <property type="molecule type" value="Genomic_DNA"/>
</dbReference>
<evidence type="ECO:0000313" key="4">
    <source>
        <dbReference type="Proteomes" id="UP000036356"/>
    </source>
</evidence>
<gene>
    <name evidence="3" type="ORF">DEAC_c42170</name>
</gene>
<evidence type="ECO:0000313" key="3">
    <source>
        <dbReference type="EMBL" id="KLU63852.1"/>
    </source>
</evidence>
<dbReference type="Pfam" id="PF10882">
    <property type="entry name" value="bPH_5"/>
    <property type="match status" value="1"/>
</dbReference>
<accession>A0A0J1FKA2</accession>
<proteinExistence type="predicted"/>
<organism evidence="3 4">
    <name type="scientific">Desulfosporosinus acididurans</name>
    <dbReference type="NCBI Taxonomy" id="476652"/>
    <lineage>
        <taxon>Bacteria</taxon>
        <taxon>Bacillati</taxon>
        <taxon>Bacillota</taxon>
        <taxon>Clostridia</taxon>
        <taxon>Eubacteriales</taxon>
        <taxon>Desulfitobacteriaceae</taxon>
        <taxon>Desulfosporosinus</taxon>
    </lineage>
</organism>
<keyword evidence="1" id="KW-1133">Transmembrane helix</keyword>
<dbReference type="Proteomes" id="UP000036356">
    <property type="component" value="Unassembled WGS sequence"/>
</dbReference>
<comment type="caution">
    <text evidence="3">The sequence shown here is derived from an EMBL/GenBank/DDBJ whole genome shotgun (WGS) entry which is preliminary data.</text>
</comment>
<evidence type="ECO:0000259" key="2">
    <source>
        <dbReference type="Pfam" id="PF10882"/>
    </source>
</evidence>
<dbReference type="AlphaFoldDB" id="A0A0J1FKA2"/>
<feature type="domain" description="Bacterial Pleckstrin homology" evidence="2">
    <location>
        <begin position="77"/>
        <end position="172"/>
    </location>
</feature>
<dbReference type="PATRIC" id="fig|476652.3.peg.4460"/>
<dbReference type="RefSeq" id="WP_047811977.1">
    <property type="nucleotide sequence ID" value="NZ_LDZY01000022.1"/>
</dbReference>